<dbReference type="EMBL" id="BAAAPN010000034">
    <property type="protein sequence ID" value="GAA1755072.1"/>
    <property type="molecule type" value="Genomic_DNA"/>
</dbReference>
<evidence type="ECO:0008006" key="6">
    <source>
        <dbReference type="Google" id="ProtNLM"/>
    </source>
</evidence>
<reference evidence="5" key="1">
    <citation type="journal article" date="2019" name="Int. J. Syst. Evol. Microbiol.">
        <title>The Global Catalogue of Microorganisms (GCM) 10K type strain sequencing project: providing services to taxonomists for standard genome sequencing and annotation.</title>
        <authorList>
            <consortium name="The Broad Institute Genomics Platform"/>
            <consortium name="The Broad Institute Genome Sequencing Center for Infectious Disease"/>
            <person name="Wu L."/>
            <person name="Ma J."/>
        </authorList>
    </citation>
    <scope>NUCLEOTIDE SEQUENCE [LARGE SCALE GENOMIC DNA]</scope>
    <source>
        <strain evidence="5">JCM 15591</strain>
    </source>
</reference>
<dbReference type="Proteomes" id="UP001501475">
    <property type="component" value="Unassembled WGS sequence"/>
</dbReference>
<evidence type="ECO:0000256" key="3">
    <source>
        <dbReference type="SAM" id="MobiDB-lite"/>
    </source>
</evidence>
<dbReference type="InterPro" id="IPR002347">
    <property type="entry name" value="SDR_fam"/>
</dbReference>
<dbReference type="InterPro" id="IPR036291">
    <property type="entry name" value="NAD(P)-bd_dom_sf"/>
</dbReference>
<dbReference type="Pfam" id="PF00106">
    <property type="entry name" value="adh_short"/>
    <property type="match status" value="1"/>
</dbReference>
<proteinExistence type="inferred from homology"/>
<dbReference type="PANTHER" id="PTHR43008">
    <property type="entry name" value="BENZIL REDUCTASE"/>
    <property type="match status" value="1"/>
</dbReference>
<evidence type="ECO:0000313" key="5">
    <source>
        <dbReference type="Proteomes" id="UP001501475"/>
    </source>
</evidence>
<protein>
    <recommendedName>
        <fullName evidence="6">SDR family NAD(P)-dependent oxidoreductase</fullName>
    </recommendedName>
</protein>
<dbReference type="SUPFAM" id="SSF51735">
    <property type="entry name" value="NAD(P)-binding Rossmann-fold domains"/>
    <property type="match status" value="1"/>
</dbReference>
<dbReference type="Gene3D" id="3.40.50.720">
    <property type="entry name" value="NAD(P)-binding Rossmann-like Domain"/>
    <property type="match status" value="2"/>
</dbReference>
<feature type="region of interest" description="Disordered" evidence="3">
    <location>
        <begin position="180"/>
        <end position="208"/>
    </location>
</feature>
<sequence length="208" mass="20783">MAGGEPGQAAARAALTGIVRSVAKEVRSGGTANLIYVADAGVADLAAPLRFFLSGRSAYVDGQVVEVGAPPAPTSGQVDWECPLAEQVAVVTGAARGIGAQVARVLARDGAPVVCVDMASAGDALARVANDIGGSAQHVDVTSADAGGRILEHATCAMAGWTSSCAKRASQGISCSPTPTPIGGARCLTSPALSPADERKPIVRQRNP</sequence>
<gene>
    <name evidence="4" type="ORF">GCM10009810_13570</name>
</gene>
<keyword evidence="2" id="KW-0560">Oxidoreductase</keyword>
<keyword evidence="5" id="KW-1185">Reference proteome</keyword>
<name>A0ABP4WKW5_9MICO</name>
<accession>A0ABP4WKW5</accession>
<organism evidence="4 5">
    <name type="scientific">Nostocoides vanveenii</name>
    <dbReference type="NCBI Taxonomy" id="330835"/>
    <lineage>
        <taxon>Bacteria</taxon>
        <taxon>Bacillati</taxon>
        <taxon>Actinomycetota</taxon>
        <taxon>Actinomycetes</taxon>
        <taxon>Micrococcales</taxon>
        <taxon>Intrasporangiaceae</taxon>
        <taxon>Nostocoides</taxon>
    </lineage>
</organism>
<comment type="caution">
    <text evidence="4">The sequence shown here is derived from an EMBL/GenBank/DDBJ whole genome shotgun (WGS) entry which is preliminary data.</text>
</comment>
<comment type="similarity">
    <text evidence="1">Belongs to the short-chain dehydrogenases/reductases (SDR) family.</text>
</comment>
<evidence type="ECO:0000256" key="1">
    <source>
        <dbReference type="ARBA" id="ARBA00006484"/>
    </source>
</evidence>
<evidence type="ECO:0000313" key="4">
    <source>
        <dbReference type="EMBL" id="GAA1755072.1"/>
    </source>
</evidence>
<evidence type="ECO:0000256" key="2">
    <source>
        <dbReference type="ARBA" id="ARBA00023002"/>
    </source>
</evidence>
<dbReference type="PANTHER" id="PTHR43008:SF4">
    <property type="entry name" value="CHAIN DEHYDROGENASE, PUTATIVE (AFU_ORTHOLOGUE AFUA_4G08710)-RELATED"/>
    <property type="match status" value="1"/>
</dbReference>